<evidence type="ECO:0000256" key="5">
    <source>
        <dbReference type="ARBA" id="ARBA00022723"/>
    </source>
</evidence>
<dbReference type="InterPro" id="IPR001930">
    <property type="entry name" value="Peptidase_M1"/>
</dbReference>
<dbReference type="InterPro" id="IPR024571">
    <property type="entry name" value="ERAP1-like_C_dom"/>
</dbReference>
<feature type="chain" id="PRO_5026078345" description="Aminopeptidase" evidence="13">
    <location>
        <begin position="24"/>
        <end position="886"/>
    </location>
</feature>
<feature type="binding site" evidence="10">
    <location>
        <position position="340"/>
    </location>
    <ligand>
        <name>Zn(2+)</name>
        <dbReference type="ChEBI" id="CHEBI:29105"/>
        <note>catalytic</note>
    </ligand>
</feature>
<dbReference type="GO" id="GO:0006508">
    <property type="term" value="P:proteolysis"/>
    <property type="evidence" value="ECO:0007669"/>
    <property type="project" value="UniProtKB-KW"/>
</dbReference>
<feature type="domain" description="ERAP1-like C-terminal" evidence="15">
    <location>
        <begin position="559"/>
        <end position="860"/>
    </location>
</feature>
<evidence type="ECO:0000256" key="7">
    <source>
        <dbReference type="ARBA" id="ARBA00022833"/>
    </source>
</evidence>
<reference evidence="17 18" key="1">
    <citation type="submission" date="2019-12" db="EMBL/GenBank/DDBJ databases">
        <authorList>
            <person name="Huq M.A."/>
        </authorList>
    </citation>
    <scope>NUCLEOTIDE SEQUENCE [LARGE SCALE GENOMIC DNA]</scope>
    <source>
        <strain evidence="17 18">MAH-20</strain>
    </source>
</reference>
<sequence>MQGRTVTAALLSATMLVAVPSMAQAPQTAGQPAQDTIDSAFTQLPRTAVPRHYAIEITSDAPNLRFSGKVSIDLDVVQPTDRLVLNVKDMTLGSVSIRPANGAPRSGTATVDAEAETATLAFGTPLSPGRYRLDIAYKGVIHQQANGFFALDSKAPDGSPRRSLFTQFEAADARAFVPSWDEPDYKARWDLSVVAPAELMVIGNMPAAKTEALGNGLKRVTFQQTPLMSSYLLFLGVGDFGRIKTMVGNTEVAITMGRGNEAKARTALDAEAQVLTYYNQYFGTPYPLPKLENVAGPGQSQFFSAMENWGAIFTFERVLLDDPAITTDAERQAIFGVQAHEMAHQWFGDLVTMAWWDDLWLNEGFASWMASKTTQHFHPDWGADVDQVESREGALGIDAYATTHPIVQTVRTVEQANQAFDTITYSKGESVLTMLEGFAGADVWQKGIQAYIAAHKYRNTRTDDLWHAVEAAGAKGITQIAHDFTLQPGVPLIRVGAATCAGASTQVALTQAQFSADKPDSKPLGWHVPVRAQTLGGAAATSIIANGSGTTTVAGCAPLLINAGQTGYYRTLYQPDQIAALTKAYAKLGPVDQYGLLADNLALARADYQPMAVGLDLLAAVPAGAQAKVTTLALEEWEALYELFDGDAASQARIASDMSARFGPVLQRLGTAPRKGEPALDATLRPELIRVLGRTGDPTVVAEARRQFQNPDAIPGSLKSAWLRVVAQNADAATWDKLHALARSAGGAVERSTYYGLLGRTRDAALAQRALDLSITDEPGPTISSAIIGAVAVEHSELALDFVLAHLDRVRALTDTSGWSRFIARLGTESRQPSTIDKLDAYADAHVAASDRKPIDQTIALLRTRFAREPRLQSQTRAWLAAHPAR</sequence>
<feature type="signal peptide" evidence="13">
    <location>
        <begin position="1"/>
        <end position="23"/>
    </location>
</feature>
<dbReference type="InterPro" id="IPR027268">
    <property type="entry name" value="Peptidase_M4/M1_CTD_sf"/>
</dbReference>
<comment type="cofactor">
    <cofactor evidence="10 12">
        <name>Zn(2+)</name>
        <dbReference type="ChEBI" id="CHEBI:29105"/>
    </cofactor>
    <text evidence="10 12">Binds 1 zinc ion per subunit.</text>
</comment>
<keyword evidence="7 10" id="KW-0862">Zinc</keyword>
<dbReference type="InterPro" id="IPR034016">
    <property type="entry name" value="M1_APN-typ"/>
</dbReference>
<evidence type="ECO:0000256" key="6">
    <source>
        <dbReference type="ARBA" id="ARBA00022801"/>
    </source>
</evidence>
<dbReference type="GO" id="GO:0043171">
    <property type="term" value="P:peptide catabolic process"/>
    <property type="evidence" value="ECO:0007669"/>
    <property type="project" value="TreeGrafter"/>
</dbReference>
<evidence type="ECO:0000256" key="13">
    <source>
        <dbReference type="SAM" id="SignalP"/>
    </source>
</evidence>
<dbReference type="Pfam" id="PF01433">
    <property type="entry name" value="Peptidase_M1"/>
    <property type="match status" value="1"/>
</dbReference>
<dbReference type="Gene3D" id="2.60.40.1730">
    <property type="entry name" value="tricorn interacting facor f3 domain"/>
    <property type="match status" value="1"/>
</dbReference>
<dbReference type="FunFam" id="1.10.390.10:FF:000006">
    <property type="entry name" value="Puromycin-sensitive aminopeptidase"/>
    <property type="match status" value="1"/>
</dbReference>
<dbReference type="Pfam" id="PF11838">
    <property type="entry name" value="ERAP1_C"/>
    <property type="match status" value="1"/>
</dbReference>
<dbReference type="EC" id="3.4.11.-" evidence="12"/>
<protein>
    <recommendedName>
        <fullName evidence="12">Aminopeptidase</fullName>
        <ecNumber evidence="12">3.4.11.-</ecNumber>
    </recommendedName>
</protein>
<keyword evidence="13" id="KW-0732">Signal</keyword>
<evidence type="ECO:0000256" key="11">
    <source>
        <dbReference type="PIRSR" id="PIRSR634016-4"/>
    </source>
</evidence>
<dbReference type="InterPro" id="IPR042097">
    <property type="entry name" value="Aminopeptidase_N-like_N_sf"/>
</dbReference>
<dbReference type="InterPro" id="IPR014782">
    <property type="entry name" value="Peptidase_M1_dom"/>
</dbReference>
<name>A0A6I4IYV8_9SPHN</name>
<gene>
    <name evidence="17" type="ORF">GON01_04790</name>
</gene>
<dbReference type="GO" id="GO:0008270">
    <property type="term" value="F:zinc ion binding"/>
    <property type="evidence" value="ECO:0007669"/>
    <property type="project" value="UniProtKB-UniRule"/>
</dbReference>
<comment type="catalytic activity">
    <reaction evidence="1">
        <text>Release of an N-terminal amino acid, Xaa-|-Yaa- from a peptide, amide or arylamide. Xaa is preferably Ala, but may be most amino acids including Pro (slow action). When a terminal hydrophobic residue is followed by a prolyl residue, the two may be released as an intact Xaa-Pro dipeptide.</text>
        <dbReference type="EC" id="3.4.11.2"/>
    </reaction>
</comment>
<evidence type="ECO:0000256" key="3">
    <source>
        <dbReference type="ARBA" id="ARBA00022438"/>
    </source>
</evidence>
<keyword evidence="6 12" id="KW-0378">Hydrolase</keyword>
<dbReference type="EMBL" id="WQMS01000006">
    <property type="protein sequence ID" value="MVO77256.1"/>
    <property type="molecule type" value="Genomic_DNA"/>
</dbReference>
<evidence type="ECO:0000256" key="4">
    <source>
        <dbReference type="ARBA" id="ARBA00022670"/>
    </source>
</evidence>
<keyword evidence="8 12" id="KW-0482">Metalloprotease</keyword>
<evidence type="ECO:0000259" key="16">
    <source>
        <dbReference type="Pfam" id="PF17900"/>
    </source>
</evidence>
<dbReference type="Gene3D" id="1.25.50.20">
    <property type="match status" value="1"/>
</dbReference>
<dbReference type="InterPro" id="IPR050344">
    <property type="entry name" value="Peptidase_M1_aminopeptidases"/>
</dbReference>
<keyword evidence="3 12" id="KW-0031">Aminopeptidase</keyword>
<comment type="similarity">
    <text evidence="2 12">Belongs to the peptidase M1 family.</text>
</comment>
<dbReference type="PRINTS" id="PR00756">
    <property type="entry name" value="ALADIPTASE"/>
</dbReference>
<evidence type="ECO:0000256" key="9">
    <source>
        <dbReference type="PIRSR" id="PIRSR634016-1"/>
    </source>
</evidence>
<keyword evidence="18" id="KW-1185">Reference proteome</keyword>
<dbReference type="GO" id="GO:0016020">
    <property type="term" value="C:membrane"/>
    <property type="evidence" value="ECO:0007669"/>
    <property type="project" value="TreeGrafter"/>
</dbReference>
<dbReference type="Gene3D" id="2.60.40.1910">
    <property type="match status" value="1"/>
</dbReference>
<organism evidence="17 18">
    <name type="scientific">Sphingomonas horti</name>
    <dbReference type="NCBI Taxonomy" id="2682842"/>
    <lineage>
        <taxon>Bacteria</taxon>
        <taxon>Pseudomonadati</taxon>
        <taxon>Pseudomonadota</taxon>
        <taxon>Alphaproteobacteria</taxon>
        <taxon>Sphingomonadales</taxon>
        <taxon>Sphingomonadaceae</taxon>
        <taxon>Sphingomonas</taxon>
    </lineage>
</organism>
<evidence type="ECO:0000256" key="8">
    <source>
        <dbReference type="ARBA" id="ARBA00023049"/>
    </source>
</evidence>
<dbReference type="Pfam" id="PF17900">
    <property type="entry name" value="Peptidase_M1_N"/>
    <property type="match status" value="1"/>
</dbReference>
<feature type="domain" description="Peptidase M1 membrane alanine aminopeptidase" evidence="14">
    <location>
        <begin position="267"/>
        <end position="483"/>
    </location>
</feature>
<dbReference type="SUPFAM" id="SSF63737">
    <property type="entry name" value="Leukotriene A4 hydrolase N-terminal domain"/>
    <property type="match status" value="1"/>
</dbReference>
<dbReference type="GO" id="GO:0016285">
    <property type="term" value="F:alanyl aminopeptidase activity"/>
    <property type="evidence" value="ECO:0007669"/>
    <property type="project" value="UniProtKB-EC"/>
</dbReference>
<dbReference type="Gene3D" id="1.10.390.10">
    <property type="entry name" value="Neutral Protease Domain 2"/>
    <property type="match status" value="1"/>
</dbReference>
<feature type="binding site" evidence="10">
    <location>
        <position position="363"/>
    </location>
    <ligand>
        <name>Zn(2+)</name>
        <dbReference type="ChEBI" id="CHEBI:29105"/>
        <note>catalytic</note>
    </ligand>
</feature>
<evidence type="ECO:0000256" key="2">
    <source>
        <dbReference type="ARBA" id="ARBA00010136"/>
    </source>
</evidence>
<evidence type="ECO:0000256" key="10">
    <source>
        <dbReference type="PIRSR" id="PIRSR634016-3"/>
    </source>
</evidence>
<dbReference type="AlphaFoldDB" id="A0A6I4IYV8"/>
<dbReference type="GO" id="GO:0005615">
    <property type="term" value="C:extracellular space"/>
    <property type="evidence" value="ECO:0007669"/>
    <property type="project" value="TreeGrafter"/>
</dbReference>
<dbReference type="Proteomes" id="UP000441389">
    <property type="component" value="Unassembled WGS sequence"/>
</dbReference>
<evidence type="ECO:0000313" key="17">
    <source>
        <dbReference type="EMBL" id="MVO77256.1"/>
    </source>
</evidence>
<evidence type="ECO:0000256" key="1">
    <source>
        <dbReference type="ARBA" id="ARBA00000098"/>
    </source>
</evidence>
<dbReference type="PANTHER" id="PTHR11533">
    <property type="entry name" value="PROTEASE M1 ZINC METALLOPROTEASE"/>
    <property type="match status" value="1"/>
</dbReference>
<dbReference type="GO" id="GO:0042277">
    <property type="term" value="F:peptide binding"/>
    <property type="evidence" value="ECO:0007669"/>
    <property type="project" value="TreeGrafter"/>
</dbReference>
<feature type="active site" description="Proton acceptor" evidence="9">
    <location>
        <position position="341"/>
    </location>
</feature>
<dbReference type="RefSeq" id="WP_157026217.1">
    <property type="nucleotide sequence ID" value="NZ_WQMS01000006.1"/>
</dbReference>
<dbReference type="GO" id="GO:0070006">
    <property type="term" value="F:metalloaminopeptidase activity"/>
    <property type="evidence" value="ECO:0007669"/>
    <property type="project" value="TreeGrafter"/>
</dbReference>
<evidence type="ECO:0000259" key="15">
    <source>
        <dbReference type="Pfam" id="PF11838"/>
    </source>
</evidence>
<proteinExistence type="inferred from homology"/>
<comment type="caution">
    <text evidence="17">The sequence shown here is derived from an EMBL/GenBank/DDBJ whole genome shotgun (WGS) entry which is preliminary data.</text>
</comment>
<dbReference type="GO" id="GO:0005737">
    <property type="term" value="C:cytoplasm"/>
    <property type="evidence" value="ECO:0007669"/>
    <property type="project" value="TreeGrafter"/>
</dbReference>
<feature type="binding site" evidence="10">
    <location>
        <position position="344"/>
    </location>
    <ligand>
        <name>Zn(2+)</name>
        <dbReference type="ChEBI" id="CHEBI:29105"/>
        <note>catalytic</note>
    </ligand>
</feature>
<dbReference type="PANTHER" id="PTHR11533:SF174">
    <property type="entry name" value="PUROMYCIN-SENSITIVE AMINOPEPTIDASE-RELATED"/>
    <property type="match status" value="1"/>
</dbReference>
<evidence type="ECO:0000259" key="14">
    <source>
        <dbReference type="Pfam" id="PF01433"/>
    </source>
</evidence>
<evidence type="ECO:0000313" key="18">
    <source>
        <dbReference type="Proteomes" id="UP000441389"/>
    </source>
</evidence>
<dbReference type="InterPro" id="IPR045357">
    <property type="entry name" value="Aminopeptidase_N-like_N"/>
</dbReference>
<dbReference type="CDD" id="cd09601">
    <property type="entry name" value="M1_APN-Q_like"/>
    <property type="match status" value="1"/>
</dbReference>
<keyword evidence="4 12" id="KW-0645">Protease</keyword>
<feature type="site" description="Transition state stabilizer" evidence="11">
    <location>
        <position position="425"/>
    </location>
</feature>
<feature type="domain" description="Aminopeptidase N-like N-terminal" evidence="16">
    <location>
        <begin position="49"/>
        <end position="232"/>
    </location>
</feature>
<dbReference type="SUPFAM" id="SSF55486">
    <property type="entry name" value="Metalloproteases ('zincins'), catalytic domain"/>
    <property type="match status" value="1"/>
</dbReference>
<accession>A0A6I4IYV8</accession>
<evidence type="ECO:0000256" key="12">
    <source>
        <dbReference type="RuleBase" id="RU364040"/>
    </source>
</evidence>
<keyword evidence="5 10" id="KW-0479">Metal-binding</keyword>